<dbReference type="Pfam" id="PF01755">
    <property type="entry name" value="Glyco_transf_25"/>
    <property type="match status" value="1"/>
</dbReference>
<comment type="similarity">
    <text evidence="1">Belongs to the glycosyltransferase 25 family.</text>
</comment>
<gene>
    <name evidence="5" type="ORF">AWRI4620_LOCUS33</name>
</gene>
<evidence type="ECO:0000313" key="5">
    <source>
        <dbReference type="EMBL" id="CAD0105778.1"/>
    </source>
</evidence>
<dbReference type="EMBL" id="CAINUL010000001">
    <property type="protein sequence ID" value="CAD0105778.1"/>
    <property type="molecule type" value="Genomic_DNA"/>
</dbReference>
<protein>
    <recommendedName>
        <fullName evidence="4">Glycosyl transferase family 25 domain-containing protein</fullName>
    </recommendedName>
</protein>
<comment type="caution">
    <text evidence="5">The sequence shown here is derived from an EMBL/GenBank/DDBJ whole genome shotgun (WGS) entry which is preliminary data.</text>
</comment>
<dbReference type="InterPro" id="IPR050757">
    <property type="entry name" value="Collagen_mod_GT25"/>
</dbReference>
<dbReference type="Proteomes" id="UP000745764">
    <property type="component" value="Unassembled WGS sequence"/>
</dbReference>
<evidence type="ECO:0000256" key="2">
    <source>
        <dbReference type="ARBA" id="ARBA00022676"/>
    </source>
</evidence>
<keyword evidence="6" id="KW-1185">Reference proteome</keyword>
<keyword evidence="2" id="KW-0328">Glycosyltransferase</keyword>
<dbReference type="PANTHER" id="PTHR10730:SF53">
    <property type="entry name" value="GLYCOSYLTRANSFERASE 25 FAMILY MEMBER"/>
    <property type="match status" value="1"/>
</dbReference>
<dbReference type="OrthoDB" id="47375at2759"/>
<dbReference type="PANTHER" id="PTHR10730">
    <property type="entry name" value="PROCOLLAGEN-LYSINE,2-OXOGLUTARATE 5-DIOXYGENASE/GLYCOSYLTRANSFERASE 25 FAMILY MEMBER"/>
    <property type="match status" value="1"/>
</dbReference>
<reference evidence="5" key="1">
    <citation type="submission" date="2020-06" db="EMBL/GenBank/DDBJ databases">
        <authorList>
            <person name="Onetto C."/>
        </authorList>
    </citation>
    <scope>NUCLEOTIDE SEQUENCE</scope>
</reference>
<dbReference type="InterPro" id="IPR002654">
    <property type="entry name" value="Glyco_trans_25"/>
</dbReference>
<accession>A0A9N8K848</accession>
<evidence type="ECO:0000256" key="3">
    <source>
        <dbReference type="ARBA" id="ARBA00022679"/>
    </source>
</evidence>
<name>A0A9N8K848_9PEZI</name>
<feature type="domain" description="Glycosyl transferase family 25" evidence="4">
    <location>
        <begin position="71"/>
        <end position="153"/>
    </location>
</feature>
<proteinExistence type="inferred from homology"/>
<dbReference type="CDD" id="cd06532">
    <property type="entry name" value="Glyco_transf_25"/>
    <property type="match status" value="1"/>
</dbReference>
<sequence>MHFPTPKMKKTNLCTIGASGLIVVCVLLLVFHGSSSIKDDSYLDFPSFSATTRSRPSTGDIQDVYNETLGKIFLVSLPERTDRRDSFTLQARLSNMSFEVIDGVDGATVPEKALPYTMVMSPPEIGCWRAHLNIMQDMVANNIATALVFEDDADWDVGIRAQMRELARGSRWLGNTTGETAKPISPYGDDWDILWVGHCSTKSGSDPRRWVVPHDPTVAPPNYRMYQDQPDMRTWESGPDADNQTRIIFVASWGFCTTGYAVSLRGAMKMLYHQSLSKFNNAVDTGLALMCANPPAASNFRCIAPYPAMIGVSRPAGNVDKFSDINYEKFGNVQPLEEARSDGLVFSVHQNIDRLVAGQAELKSQYPENTGETMYLDDILAAVGHGEIPDPWVETT</sequence>
<evidence type="ECO:0000256" key="1">
    <source>
        <dbReference type="ARBA" id="ARBA00006721"/>
    </source>
</evidence>
<dbReference type="GO" id="GO:0016740">
    <property type="term" value="F:transferase activity"/>
    <property type="evidence" value="ECO:0007669"/>
    <property type="project" value="UniProtKB-KW"/>
</dbReference>
<keyword evidence="3" id="KW-0808">Transferase</keyword>
<organism evidence="5 6">
    <name type="scientific">Aureobasidium uvarum</name>
    <dbReference type="NCBI Taxonomy" id="2773716"/>
    <lineage>
        <taxon>Eukaryota</taxon>
        <taxon>Fungi</taxon>
        <taxon>Dikarya</taxon>
        <taxon>Ascomycota</taxon>
        <taxon>Pezizomycotina</taxon>
        <taxon>Dothideomycetes</taxon>
        <taxon>Dothideomycetidae</taxon>
        <taxon>Dothideales</taxon>
        <taxon>Saccotheciaceae</taxon>
        <taxon>Aureobasidium</taxon>
    </lineage>
</organism>
<dbReference type="AlphaFoldDB" id="A0A9N8K848"/>
<evidence type="ECO:0000313" key="6">
    <source>
        <dbReference type="Proteomes" id="UP000745764"/>
    </source>
</evidence>
<evidence type="ECO:0000259" key="4">
    <source>
        <dbReference type="Pfam" id="PF01755"/>
    </source>
</evidence>